<accession>A0A1V8SCX4</accession>
<keyword evidence="2" id="KW-0812">Transmembrane</keyword>
<keyword evidence="2" id="KW-0472">Membrane</keyword>
<name>A0A1V8SCX4_9PEZI</name>
<evidence type="ECO:0000313" key="3">
    <source>
        <dbReference type="EMBL" id="OQN96661.1"/>
    </source>
</evidence>
<keyword evidence="2" id="KW-1133">Transmembrane helix</keyword>
<evidence type="ECO:0000256" key="2">
    <source>
        <dbReference type="SAM" id="Phobius"/>
    </source>
</evidence>
<proteinExistence type="predicted"/>
<organism evidence="3 4">
    <name type="scientific">Cryoendolithus antarcticus</name>
    <dbReference type="NCBI Taxonomy" id="1507870"/>
    <lineage>
        <taxon>Eukaryota</taxon>
        <taxon>Fungi</taxon>
        <taxon>Dikarya</taxon>
        <taxon>Ascomycota</taxon>
        <taxon>Pezizomycotina</taxon>
        <taxon>Dothideomycetes</taxon>
        <taxon>Dothideomycetidae</taxon>
        <taxon>Cladosporiales</taxon>
        <taxon>Cladosporiaceae</taxon>
        <taxon>Cryoendolithus</taxon>
    </lineage>
</organism>
<gene>
    <name evidence="3" type="ORF">B0A48_17301</name>
</gene>
<feature type="region of interest" description="Disordered" evidence="1">
    <location>
        <begin position="71"/>
        <end position="125"/>
    </location>
</feature>
<feature type="transmembrane region" description="Helical" evidence="2">
    <location>
        <begin position="132"/>
        <end position="148"/>
    </location>
</feature>
<keyword evidence="4" id="KW-1185">Reference proteome</keyword>
<dbReference type="InParanoid" id="A0A1V8SCX4"/>
<protein>
    <submittedName>
        <fullName evidence="3">Uncharacterized protein</fullName>
    </submittedName>
</protein>
<comment type="caution">
    <text evidence="3">The sequence shown here is derived from an EMBL/GenBank/DDBJ whole genome shotgun (WGS) entry which is preliminary data.</text>
</comment>
<dbReference type="AlphaFoldDB" id="A0A1V8SCX4"/>
<dbReference type="Proteomes" id="UP000192596">
    <property type="component" value="Unassembled WGS sequence"/>
</dbReference>
<evidence type="ECO:0000313" key="4">
    <source>
        <dbReference type="Proteomes" id="UP000192596"/>
    </source>
</evidence>
<reference evidence="4" key="1">
    <citation type="submission" date="2017-03" db="EMBL/GenBank/DDBJ databases">
        <title>Genomes of endolithic fungi from Antarctica.</title>
        <authorList>
            <person name="Coleine C."/>
            <person name="Masonjones S."/>
            <person name="Stajich J.E."/>
        </authorList>
    </citation>
    <scope>NUCLEOTIDE SEQUENCE [LARGE SCALE GENOMIC DNA]</scope>
    <source>
        <strain evidence="4">CCFEE 5527</strain>
    </source>
</reference>
<dbReference type="EMBL" id="NAJO01000063">
    <property type="protein sequence ID" value="OQN96661.1"/>
    <property type="molecule type" value="Genomic_DNA"/>
</dbReference>
<sequence length="302" mass="33005">MSRPNLRLRFDHFRNDPSAQLLHESKTPTSVYAMVLGFVQPGSRLLRRRDSDVSEGEIVDGEEEVEIVGEENGVESGTGLGIQNDSEGGGEGTETAPLEGGSAGGGTEAGSTPPDGEAVNVEQHQRRRPRRSYMFTIIIILTVLYIMRKIQLHAERVFAPDQQPWLPVRSITVLPPHCAVAEDIAELTTSFTKNTHRGISLAYLPSLAPPSTRYRGWFGPAVYSDFVKRDCPVMQCPPVDTTRQCAVRLEHVTTAIGQALKKESAGRASKLDWVKRVIGGIDARMVNSNSDGSPLGTKVDPF</sequence>
<evidence type="ECO:0000256" key="1">
    <source>
        <dbReference type="SAM" id="MobiDB-lite"/>
    </source>
</evidence>